<organism evidence="14 15">
    <name type="scientific">Prunus yedoensis var. nudiflora</name>
    <dbReference type="NCBI Taxonomy" id="2094558"/>
    <lineage>
        <taxon>Eukaryota</taxon>
        <taxon>Viridiplantae</taxon>
        <taxon>Streptophyta</taxon>
        <taxon>Embryophyta</taxon>
        <taxon>Tracheophyta</taxon>
        <taxon>Spermatophyta</taxon>
        <taxon>Magnoliopsida</taxon>
        <taxon>eudicotyledons</taxon>
        <taxon>Gunneridae</taxon>
        <taxon>Pentapetalae</taxon>
        <taxon>rosids</taxon>
        <taxon>fabids</taxon>
        <taxon>Rosales</taxon>
        <taxon>Rosaceae</taxon>
        <taxon>Amygdaloideae</taxon>
        <taxon>Amygdaleae</taxon>
        <taxon>Prunus</taxon>
    </lineage>
</organism>
<evidence type="ECO:0000313" key="15">
    <source>
        <dbReference type="Proteomes" id="UP000250321"/>
    </source>
</evidence>
<reference evidence="14 15" key="1">
    <citation type="submission" date="2018-02" db="EMBL/GenBank/DDBJ databases">
        <title>Draft genome of wild Prunus yedoensis var. nudiflora.</title>
        <authorList>
            <person name="Baek S."/>
            <person name="Kim J.-H."/>
            <person name="Choi K."/>
            <person name="Kim G.-B."/>
            <person name="Cho A."/>
            <person name="Jang H."/>
            <person name="Shin C.-H."/>
            <person name="Yu H.-J."/>
            <person name="Mun J.-H."/>
        </authorList>
    </citation>
    <scope>NUCLEOTIDE SEQUENCE [LARGE SCALE GENOMIC DNA]</scope>
    <source>
        <strain evidence="15">cv. Jeju island</strain>
        <tissue evidence="14">Leaf</tissue>
    </source>
</reference>
<keyword evidence="5" id="KW-0819">tRNA processing</keyword>
<dbReference type="GO" id="GO:0046872">
    <property type="term" value="F:metal ion binding"/>
    <property type="evidence" value="ECO:0007669"/>
    <property type="project" value="UniProtKB-KW"/>
</dbReference>
<dbReference type="STRING" id="2094558.A0A314XVF9"/>
<evidence type="ECO:0000256" key="2">
    <source>
        <dbReference type="ARBA" id="ARBA00001946"/>
    </source>
</evidence>
<dbReference type="PANTHER" id="PTHR13547:SF7">
    <property type="entry name" value="RIBONUCLEASE P"/>
    <property type="match status" value="1"/>
</dbReference>
<evidence type="ECO:0000256" key="4">
    <source>
        <dbReference type="ARBA" id="ARBA00012179"/>
    </source>
</evidence>
<name>A0A314XVF9_PRUYE</name>
<dbReference type="EMBL" id="PJQY01002091">
    <property type="protein sequence ID" value="PQP96538.1"/>
    <property type="molecule type" value="Genomic_DNA"/>
</dbReference>
<dbReference type="Proteomes" id="UP000250321">
    <property type="component" value="Unassembled WGS sequence"/>
</dbReference>
<feature type="region of interest" description="Disordered" evidence="12">
    <location>
        <begin position="334"/>
        <end position="373"/>
    </location>
</feature>
<dbReference type="PANTHER" id="PTHR13547">
    <property type="match status" value="1"/>
</dbReference>
<dbReference type="OrthoDB" id="46913at2759"/>
<dbReference type="FunFam" id="3.40.50.11980:FF:000002">
    <property type="entry name" value="Proteinaceous RNase P 2"/>
    <property type="match status" value="1"/>
</dbReference>
<evidence type="ECO:0000256" key="7">
    <source>
        <dbReference type="ARBA" id="ARBA00022737"/>
    </source>
</evidence>
<comment type="catalytic activity">
    <reaction evidence="1">
        <text>Endonucleolytic cleavage of RNA, removing 5'-extranucleotides from tRNA precursor.</text>
        <dbReference type="EC" id="3.1.26.5"/>
    </reaction>
</comment>
<evidence type="ECO:0000256" key="1">
    <source>
        <dbReference type="ARBA" id="ARBA00000928"/>
    </source>
</evidence>
<dbReference type="EC" id="3.1.26.5" evidence="4"/>
<gene>
    <name evidence="14" type="ORF">Pyn_02198</name>
</gene>
<evidence type="ECO:0000313" key="14">
    <source>
        <dbReference type="EMBL" id="PQP96538.1"/>
    </source>
</evidence>
<keyword evidence="8" id="KW-0378">Hydrolase</keyword>
<proteinExistence type="inferred from homology"/>
<feature type="compositionally biased region" description="Polar residues" evidence="12">
    <location>
        <begin position="352"/>
        <end position="371"/>
    </location>
</feature>
<evidence type="ECO:0000256" key="6">
    <source>
        <dbReference type="ARBA" id="ARBA00022723"/>
    </source>
</evidence>
<sequence length="419" mass="47114">MASYKVVSRLSSRLQPFTCNLNKTSLASELSQLKSSLHSQTSAPARRISRLSRLPTELGSVGSMMPLHSAVASARLISSLSIESQSWGLVPQGQLCNFELHHSLVIFVLNPYLAIRERSSNGHTWPLLPPTHCSKSTTSSPSTSKWLDYYGPFEAVVDGANVGLFSQKKFIPSKVNAVVNGIRQKLPSKRWPLIVLHNRRISGGKMDERVNRALIEKWQNADALYATPTGSNDDWYWLYAAIKFKCLLVTNDEMRDHIFQLLGNDFFPRWKERHQVHFSFSDAGPVFHMPPPCSVVIQESEEGHWHIPVASEHDCEAERTWLCIMRSKSRLERNASATRPEVAQPLRRDNGNARSATQTSVESQPLQNGKQKYTKHQPHEFFENLKDILSGSMISDCHSIVPDIATAEKIGGCVIDFQI</sequence>
<protein>
    <recommendedName>
        <fullName evidence="4">ribonuclease P</fullName>
        <ecNumber evidence="4">3.1.26.5</ecNumber>
    </recommendedName>
</protein>
<comment type="similarity">
    <text evidence="3">Belongs to the PPR family. P subfamily.</text>
</comment>
<keyword evidence="15" id="KW-1185">Reference proteome</keyword>
<keyword evidence="6" id="KW-0479">Metal-binding</keyword>
<dbReference type="GO" id="GO:0001682">
    <property type="term" value="P:tRNA 5'-leader removal"/>
    <property type="evidence" value="ECO:0007669"/>
    <property type="project" value="TreeGrafter"/>
</dbReference>
<evidence type="ECO:0000256" key="5">
    <source>
        <dbReference type="ARBA" id="ARBA00022694"/>
    </source>
</evidence>
<comment type="cofactor">
    <cofactor evidence="2">
        <name>Mg(2+)</name>
        <dbReference type="ChEBI" id="CHEBI:18420"/>
    </cofactor>
</comment>
<feature type="domain" description="PRORP" evidence="13">
    <location>
        <begin position="143"/>
        <end position="323"/>
    </location>
</feature>
<accession>A0A314XVF9</accession>
<evidence type="ECO:0000256" key="3">
    <source>
        <dbReference type="ARBA" id="ARBA00007626"/>
    </source>
</evidence>
<dbReference type="Pfam" id="PF16953">
    <property type="entry name" value="PRORP"/>
    <property type="match status" value="1"/>
</dbReference>
<dbReference type="AlphaFoldDB" id="A0A314XVF9"/>
<evidence type="ECO:0000256" key="9">
    <source>
        <dbReference type="ARBA" id="ARBA00022833"/>
    </source>
</evidence>
<dbReference type="InterPro" id="IPR031595">
    <property type="entry name" value="PRORP_C"/>
</dbReference>
<evidence type="ECO:0000256" key="10">
    <source>
        <dbReference type="ARBA" id="ARBA00022842"/>
    </source>
</evidence>
<keyword evidence="11" id="KW-0464">Manganese</keyword>
<evidence type="ECO:0000256" key="11">
    <source>
        <dbReference type="ARBA" id="ARBA00023211"/>
    </source>
</evidence>
<evidence type="ECO:0000259" key="13">
    <source>
        <dbReference type="Pfam" id="PF16953"/>
    </source>
</evidence>
<keyword evidence="7" id="KW-0677">Repeat</keyword>
<dbReference type="Gene3D" id="3.40.50.11980">
    <property type="match status" value="1"/>
</dbReference>
<keyword evidence="10" id="KW-0460">Magnesium</keyword>
<comment type="caution">
    <text evidence="14">The sequence shown here is derived from an EMBL/GenBank/DDBJ whole genome shotgun (WGS) entry which is preliminary data.</text>
</comment>
<dbReference type="GO" id="GO:0004526">
    <property type="term" value="F:ribonuclease P activity"/>
    <property type="evidence" value="ECO:0007669"/>
    <property type="project" value="UniProtKB-EC"/>
</dbReference>
<evidence type="ECO:0000256" key="12">
    <source>
        <dbReference type="SAM" id="MobiDB-lite"/>
    </source>
</evidence>
<evidence type="ECO:0000256" key="8">
    <source>
        <dbReference type="ARBA" id="ARBA00022801"/>
    </source>
</evidence>
<keyword evidence="9" id="KW-0862">Zinc</keyword>